<gene>
    <name evidence="3" type="ordered locus">sll0242</name>
</gene>
<reference evidence="3 4" key="2">
    <citation type="journal article" date="1996" name="DNA Res.">
        <title>Sequence analysis of the genome of the unicellular cyanobacterium Synechocystis sp. strain PCC6803. II. Sequence determination of the entire genome and assignment of potential protein-coding regions.</title>
        <authorList>
            <person name="Kaneko T."/>
            <person name="Sato S."/>
            <person name="Kotani H."/>
            <person name="Tanaka A."/>
            <person name="Asamizu E."/>
            <person name="Nakamura Y."/>
            <person name="Miyajima N."/>
            <person name="Hirosawa M."/>
            <person name="Sugiura M."/>
            <person name="Sasamoto S."/>
            <person name="Kimura T."/>
            <person name="Hosouchi T."/>
            <person name="Matsuno A."/>
            <person name="Muraki A."/>
            <person name="Nakazaki N."/>
            <person name="Naruo K."/>
            <person name="Okumura S."/>
            <person name="Shimpo S."/>
            <person name="Takeuchi C."/>
            <person name="Wada T."/>
            <person name="Watanabe A."/>
            <person name="Yamada M."/>
            <person name="Yasuda M."/>
            <person name="Tabata S."/>
        </authorList>
    </citation>
    <scope>NUCLEOTIDE SEQUENCE [LARGE SCALE GENOMIC DNA]</scope>
    <source>
        <strain evidence="4">ATCC 27184 / PCC 6803 / Kazusa</strain>
    </source>
</reference>
<dbReference type="PaxDb" id="1148-1653043"/>
<organism evidence="3 4">
    <name type="scientific">Synechocystis sp. (strain ATCC 27184 / PCC 6803 / Kazusa)</name>
    <dbReference type="NCBI Taxonomy" id="1111708"/>
    <lineage>
        <taxon>Bacteria</taxon>
        <taxon>Bacillati</taxon>
        <taxon>Cyanobacteriota</taxon>
        <taxon>Cyanophyceae</taxon>
        <taxon>Synechococcales</taxon>
        <taxon>Merismopediaceae</taxon>
        <taxon>Synechocystis</taxon>
    </lineage>
</organism>
<dbReference type="AlphaFoldDB" id="P73896"/>
<evidence type="ECO:0000313" key="3">
    <source>
        <dbReference type="EMBL" id="BAA17960.1"/>
    </source>
</evidence>
<dbReference type="eggNOG" id="COG0810">
    <property type="taxonomic scope" value="Bacteria"/>
</dbReference>
<protein>
    <submittedName>
        <fullName evidence="3">Sll0242 protein</fullName>
    </submittedName>
</protein>
<feature type="compositionally biased region" description="Polar residues" evidence="1">
    <location>
        <begin position="686"/>
        <end position="698"/>
    </location>
</feature>
<dbReference type="InParanoid" id="P73896"/>
<evidence type="ECO:0000313" key="4">
    <source>
        <dbReference type="Proteomes" id="UP000001425"/>
    </source>
</evidence>
<keyword evidence="4" id="KW-1185">Reference proteome</keyword>
<feature type="region of interest" description="Disordered" evidence="1">
    <location>
        <begin position="678"/>
        <end position="768"/>
    </location>
</feature>
<feature type="transmembrane region" description="Helical" evidence="2">
    <location>
        <begin position="202"/>
        <end position="234"/>
    </location>
</feature>
<sequence>MDFVEAEQMYYDWCQQLHERHISATEFTAWLDRLRVQDAQGNWWHIEHPGGMWLCWNGQAWERKNPPKEATDSPPGTALTQQMKEPQNLGQLLGWLAGSVLKGIPKQIVLGIFLIVIVWLLHLFLLVVVNDGFNLTGTNPWFDSVLVLGGEVIAGSLFWIFTGILLSQLIHGTLGQYLKAITSFPATVVSFCQQSSQFKAPILWLGFSGALVFALLFGNLLVSLQILLFTLVALQESTHFLRLVLKLSWQDAQKLIRKGKSLHPLTSDQCQQLLSGMAVGFGLAALLLWLAPSLLRLFFIAAIAVTLWQFFSGKRSTTSALSLFIIFTAGSLTLGQMEPVWADDGGWAECGQSLQTWIQCGGTDQAILNSGLAGLAIWLGWILGGLQIPSASMASSGVISTTPGATTFPQDIEYTYPDGRHTTLVYDPEKGGYINILTGGLIDPNEINAWHQNNLSTHQQTEDWRRRNEYLETTGQDAQSQALQAIKADYEERQHLLNRISQMEKDIFEGKMGLGDLMNPGQPGDVMAQLSRLGEQIASGDPIDRQKLQALGKLYSDKISGRILTANQIPQPDIWFDSTVDAAMETTKQLATVRGEDGQFSWLRLAGRIGAAYLTGGASEAILIPTQAIISSKEYVAQGGDSIIEGSRRAMETAATSLYMGEILNRTIRAIKPIISGKLAHPPQQAPTKPTITPQRTPAKSIITPKQTPTKTATTPQRTPAKSTPPPQQTPTKTATTPQQTPAKSTPPPQQTPTKTATTPQQTNSTIPKYQIRQNVVNKILNETENLSPEQRLEIASNLKKANKITEAEYNAIKNKVKPQLEGRPVEGQGGHDDVAMTSMEELSRKEQINVCKYRPNGNHAEINFNEAGAWDKIGKKETLFTYPKNKSPNDIVAQDIVIYSAGDKILKPEQIAAMKNRILVDLQAGRLT</sequence>
<feature type="transmembrane region" description="Helical" evidence="2">
    <location>
        <begin position="108"/>
        <end position="129"/>
    </location>
</feature>
<evidence type="ECO:0000256" key="2">
    <source>
        <dbReference type="SAM" id="Phobius"/>
    </source>
</evidence>
<dbReference type="IntAct" id="P73896">
    <property type="interactions" value="14"/>
</dbReference>
<reference evidence="3 4" key="1">
    <citation type="journal article" date="1995" name="DNA Res.">
        <title>Sequence analysis of the genome of the unicellular cyanobacterium Synechocystis sp. strain PCC6803. I. Sequence features in the 1 Mb region from map positions 64% to 92% of the genome.</title>
        <authorList>
            <person name="Kaneko T."/>
            <person name="Tanaka A."/>
            <person name="Sato S."/>
            <person name="Kotani H."/>
            <person name="Sazuka T."/>
            <person name="Miyajima N."/>
            <person name="Sugiura M."/>
            <person name="Tabata S."/>
        </authorList>
    </citation>
    <scope>NUCLEOTIDE SEQUENCE [LARGE SCALE GENOMIC DNA]</scope>
    <source>
        <strain evidence="4">ATCC 27184 / PCC 6803 / Kazusa</strain>
    </source>
</reference>
<keyword evidence="2" id="KW-0812">Transmembrane</keyword>
<feature type="transmembrane region" description="Helical" evidence="2">
    <location>
        <begin position="366"/>
        <end position="386"/>
    </location>
</feature>
<feature type="compositionally biased region" description="Low complexity" evidence="1">
    <location>
        <begin position="730"/>
        <end position="744"/>
    </location>
</feature>
<evidence type="ECO:0000256" key="1">
    <source>
        <dbReference type="SAM" id="MobiDB-lite"/>
    </source>
</evidence>
<name>P73896_SYNY3</name>
<dbReference type="Proteomes" id="UP000001425">
    <property type="component" value="Chromosome"/>
</dbReference>
<proteinExistence type="predicted"/>
<keyword evidence="2" id="KW-0472">Membrane</keyword>
<dbReference type="KEGG" id="syn:sll0242"/>
<dbReference type="STRING" id="1148.gene:10498829"/>
<accession>P73896</accession>
<feature type="compositionally biased region" description="Low complexity" evidence="1">
    <location>
        <begin position="752"/>
        <end position="763"/>
    </location>
</feature>
<dbReference type="EnsemblBacteria" id="BAA17960">
    <property type="protein sequence ID" value="BAA17960"/>
    <property type="gene ID" value="BAA17960"/>
</dbReference>
<feature type="transmembrane region" description="Helical" evidence="2">
    <location>
        <begin position="141"/>
        <end position="165"/>
    </location>
</feature>
<feature type="transmembrane region" description="Helical" evidence="2">
    <location>
        <begin position="297"/>
        <end position="313"/>
    </location>
</feature>
<keyword evidence="2" id="KW-1133">Transmembrane helix</keyword>
<feature type="compositionally biased region" description="Low complexity" evidence="1">
    <location>
        <begin position="704"/>
        <end position="722"/>
    </location>
</feature>
<dbReference type="PIR" id="S75098">
    <property type="entry name" value="S75098"/>
</dbReference>
<dbReference type="EMBL" id="BA000022">
    <property type="protein sequence ID" value="BAA17960.1"/>
    <property type="molecule type" value="Genomic_DNA"/>
</dbReference>